<reference evidence="2" key="1">
    <citation type="submission" date="2013-05" db="EMBL/GenBank/DDBJ databases">
        <authorList>
            <person name="Yim A.K.Y."/>
            <person name="Chan T.F."/>
            <person name="Ji K.M."/>
            <person name="Liu X.Y."/>
            <person name="Zhou J.W."/>
            <person name="Li R.Q."/>
            <person name="Yang K.Y."/>
            <person name="Li J."/>
            <person name="Li M."/>
            <person name="Law P.T.W."/>
            <person name="Wu Y.L."/>
            <person name="Cai Z.L."/>
            <person name="Qin H."/>
            <person name="Bao Y."/>
            <person name="Leung R.K.K."/>
            <person name="Ng P.K.S."/>
            <person name="Zou J."/>
            <person name="Zhong X.J."/>
            <person name="Ran P.X."/>
            <person name="Zhong N.S."/>
            <person name="Liu Z.G."/>
            <person name="Tsui S.K.W."/>
        </authorList>
    </citation>
    <scope>NUCLEOTIDE SEQUENCE</scope>
    <source>
        <strain evidence="2">Derf</strain>
        <tissue evidence="2">Whole organism</tissue>
    </source>
</reference>
<keyword evidence="3" id="KW-1185">Reference proteome</keyword>
<accession>A0A922HVQ3</accession>
<evidence type="ECO:0008006" key="4">
    <source>
        <dbReference type="Google" id="ProtNLM"/>
    </source>
</evidence>
<feature type="region of interest" description="Disordered" evidence="1">
    <location>
        <begin position="24"/>
        <end position="72"/>
    </location>
</feature>
<dbReference type="Proteomes" id="UP000790347">
    <property type="component" value="Unassembled WGS sequence"/>
</dbReference>
<protein>
    <recommendedName>
        <fullName evidence="4">Coiled-coil-helix-coiled-coil-helix domain-containing protein 3, mitochondrial</fullName>
    </recommendedName>
</protein>
<name>A0A922HVQ3_DERFA</name>
<comment type="caution">
    <text evidence="2">The sequence shown here is derived from an EMBL/GenBank/DDBJ whole genome shotgun (WGS) entry which is preliminary data.</text>
</comment>
<organism evidence="2 3">
    <name type="scientific">Dermatophagoides farinae</name>
    <name type="common">American house dust mite</name>
    <dbReference type="NCBI Taxonomy" id="6954"/>
    <lineage>
        <taxon>Eukaryota</taxon>
        <taxon>Metazoa</taxon>
        <taxon>Ecdysozoa</taxon>
        <taxon>Arthropoda</taxon>
        <taxon>Chelicerata</taxon>
        <taxon>Arachnida</taxon>
        <taxon>Acari</taxon>
        <taxon>Acariformes</taxon>
        <taxon>Sarcoptiformes</taxon>
        <taxon>Astigmata</taxon>
        <taxon>Psoroptidia</taxon>
        <taxon>Analgoidea</taxon>
        <taxon>Pyroglyphidae</taxon>
        <taxon>Dermatophagoidinae</taxon>
        <taxon>Dermatophagoides</taxon>
    </lineage>
</organism>
<evidence type="ECO:0000313" key="3">
    <source>
        <dbReference type="Proteomes" id="UP000790347"/>
    </source>
</evidence>
<reference evidence="2" key="2">
    <citation type="journal article" date="2022" name="Res Sq">
        <title>Comparative Genomics Reveals Insights into the Divergent Evolution of Astigmatic Mites and Household Pest Adaptations.</title>
        <authorList>
            <person name="Xiong Q."/>
            <person name="Wan A.T.-Y."/>
            <person name="Liu X.-Y."/>
            <person name="Fung C.S.-H."/>
            <person name="Xiao X."/>
            <person name="Malainual N."/>
            <person name="Hou J."/>
            <person name="Wang L."/>
            <person name="Wang M."/>
            <person name="Yang K."/>
            <person name="Cui Y."/>
            <person name="Leung E."/>
            <person name="Nong W."/>
            <person name="Shin S.-K."/>
            <person name="Au S."/>
            <person name="Jeong K.Y."/>
            <person name="Chew F.T."/>
            <person name="Hui J."/>
            <person name="Leung T.F."/>
            <person name="Tungtrongchitr A."/>
            <person name="Zhong N."/>
            <person name="Liu Z."/>
            <person name="Tsui S."/>
        </authorList>
    </citation>
    <scope>NUCLEOTIDE SEQUENCE</scope>
    <source>
        <strain evidence="2">Derf</strain>
        <tissue evidence="2">Whole organism</tissue>
    </source>
</reference>
<evidence type="ECO:0000256" key="1">
    <source>
        <dbReference type="SAM" id="MobiDB-lite"/>
    </source>
</evidence>
<dbReference type="InterPro" id="IPR052632">
    <property type="entry name" value="MICOS_subunit_Mic19"/>
</dbReference>
<dbReference type="PANTHER" id="PTHR21588">
    <property type="entry name" value="COILED-COIL-HELIX-COILED-COIL-HELIX DOMAIN CONTAINING 6"/>
    <property type="match status" value="1"/>
</dbReference>
<dbReference type="PANTHER" id="PTHR21588:SF18">
    <property type="entry name" value="MICOS COMPLEX SUBUNIT MIC19"/>
    <property type="match status" value="1"/>
</dbReference>
<proteinExistence type="predicted"/>
<dbReference type="GO" id="GO:0007007">
    <property type="term" value="P:inner mitochondrial membrane organization"/>
    <property type="evidence" value="ECO:0007669"/>
    <property type="project" value="TreeGrafter"/>
</dbReference>
<dbReference type="AlphaFoldDB" id="A0A922HVQ3"/>
<gene>
    <name evidence="2" type="ORF">DERF_010258</name>
</gene>
<evidence type="ECO:0000313" key="2">
    <source>
        <dbReference type="EMBL" id="KAH9511832.1"/>
    </source>
</evidence>
<dbReference type="EMBL" id="ASGP02000004">
    <property type="protein sequence ID" value="KAH9511832.1"/>
    <property type="molecule type" value="Genomic_DNA"/>
</dbReference>
<dbReference type="GO" id="GO:0061617">
    <property type="term" value="C:MICOS complex"/>
    <property type="evidence" value="ECO:0007669"/>
    <property type="project" value="TreeGrafter"/>
</dbReference>
<sequence>MRDHDTITISPALFDYLLAKNNAKTASSDKKITEGEQQTPSAIFNDKIPSSSSKQSKEKMSPSAENSDRSNLMAFPTFDPNYIMRHAAFDPSILLYGIRGEYERKFQQYQQLWRQKWEELDQLNKDLHRKHSEHLQKEIDCLENQYFRDHYIHMEKPCRVHEQSVIDCYGKNYGQPLLCRREVEKFSNCVETNRLKLLKEK</sequence>